<dbReference type="Proteomes" id="UP000230002">
    <property type="component" value="Unassembled WGS sequence"/>
</dbReference>
<gene>
    <name evidence="2" type="ORF">GSI_03662</name>
</gene>
<name>A0A2G8SJK8_9APHY</name>
<evidence type="ECO:0000256" key="1">
    <source>
        <dbReference type="SAM" id="MobiDB-lite"/>
    </source>
</evidence>
<feature type="region of interest" description="Disordered" evidence="1">
    <location>
        <begin position="204"/>
        <end position="228"/>
    </location>
</feature>
<reference evidence="2 3" key="1">
    <citation type="journal article" date="2015" name="Sci. Rep.">
        <title>Chromosome-level genome map provides insights into diverse defense mechanisms in the medicinal fungus Ganoderma sinense.</title>
        <authorList>
            <person name="Zhu Y."/>
            <person name="Xu J."/>
            <person name="Sun C."/>
            <person name="Zhou S."/>
            <person name="Xu H."/>
            <person name="Nelson D.R."/>
            <person name="Qian J."/>
            <person name="Song J."/>
            <person name="Luo H."/>
            <person name="Xiang L."/>
            <person name="Li Y."/>
            <person name="Xu Z."/>
            <person name="Ji A."/>
            <person name="Wang L."/>
            <person name="Lu S."/>
            <person name="Hayward A."/>
            <person name="Sun W."/>
            <person name="Li X."/>
            <person name="Schwartz D.C."/>
            <person name="Wang Y."/>
            <person name="Chen S."/>
        </authorList>
    </citation>
    <scope>NUCLEOTIDE SEQUENCE [LARGE SCALE GENOMIC DNA]</scope>
    <source>
        <strain evidence="2 3">ZZ0214-1</strain>
    </source>
</reference>
<comment type="caution">
    <text evidence="2">The sequence shown here is derived from an EMBL/GenBank/DDBJ whole genome shotgun (WGS) entry which is preliminary data.</text>
</comment>
<feature type="region of interest" description="Disordered" evidence="1">
    <location>
        <begin position="31"/>
        <end position="50"/>
    </location>
</feature>
<evidence type="ECO:0000313" key="3">
    <source>
        <dbReference type="Proteomes" id="UP000230002"/>
    </source>
</evidence>
<feature type="compositionally biased region" description="Polar residues" evidence="1">
    <location>
        <begin position="206"/>
        <end position="218"/>
    </location>
</feature>
<keyword evidence="3" id="KW-1185">Reference proteome</keyword>
<protein>
    <submittedName>
        <fullName evidence="2">Uncharacterized protein</fullName>
    </submittedName>
</protein>
<dbReference type="AlphaFoldDB" id="A0A2G8SJK8"/>
<evidence type="ECO:0000313" key="2">
    <source>
        <dbReference type="EMBL" id="PIL33954.1"/>
    </source>
</evidence>
<dbReference type="EMBL" id="AYKW01000006">
    <property type="protein sequence ID" value="PIL33954.1"/>
    <property type="molecule type" value="Genomic_DNA"/>
</dbReference>
<proteinExistence type="predicted"/>
<accession>A0A2G8SJK8</accession>
<sequence length="228" mass="25628">MPSRTRRRPRPLPSKSSVLSAIPPHVRVVVGRPRHKKPPPYARPGLTPLRHSVTAEGLRAAAESGGVGEPRYSNPYNNEECHYHYLFPPKSPYASWNPRLSSDFWGQARQDVVNDGAIYHYLFPPGSPYESWNPKCNNRMLCGQERTVFDLSRHRRRSCAAPAQYWYVYPCLLPRAALLITALHYQSKLSSMIALAREDTARANAVPTSETSSGTLKRTSSHAHATLL</sequence>
<organism evidence="2 3">
    <name type="scientific">Ganoderma sinense ZZ0214-1</name>
    <dbReference type="NCBI Taxonomy" id="1077348"/>
    <lineage>
        <taxon>Eukaryota</taxon>
        <taxon>Fungi</taxon>
        <taxon>Dikarya</taxon>
        <taxon>Basidiomycota</taxon>
        <taxon>Agaricomycotina</taxon>
        <taxon>Agaricomycetes</taxon>
        <taxon>Polyporales</taxon>
        <taxon>Polyporaceae</taxon>
        <taxon>Ganoderma</taxon>
    </lineage>
</organism>